<protein>
    <submittedName>
        <fullName evidence="4">ATP-binding cassette domain-containing protein</fullName>
    </submittedName>
</protein>
<evidence type="ECO:0000313" key="4">
    <source>
        <dbReference type="EMBL" id="MBD8032524.1"/>
    </source>
</evidence>
<dbReference type="SMART" id="SM00382">
    <property type="entry name" value="AAA"/>
    <property type="match status" value="2"/>
</dbReference>
<dbReference type="GO" id="GO:0005524">
    <property type="term" value="F:ATP binding"/>
    <property type="evidence" value="ECO:0007669"/>
    <property type="project" value="UniProtKB-KW"/>
</dbReference>
<accession>A0ABR8XKR5</accession>
<dbReference type="PANTHER" id="PTHR43158">
    <property type="entry name" value="SKFA PEPTIDE EXPORT ATP-BINDING PROTEIN SKFE"/>
    <property type="match status" value="1"/>
</dbReference>
<sequence length="445" mass="50128">MLHVTGLSVFCEGNCIVKNATFHIKAGDKIVLTGKSGIGKTILAKALYEGGDEVATEITKDDIVLLPQHAEQSFNPLKKIREHFEDIRLSKGIEKEQFWTKITDYFDLFELPTSCLRYYPYECSGGMLQRIQLILAHCQQPKLLIADEPTAALNEAFISKTLSFWEESCAAGMAILVITHQIKWYSEFATQFLKLENQKLTSFLEQPKPLIKPMRFQQKSLLCCRMDGIAYRQTGGFWRKRLTPVLKIEQFSCQQGEIVGVCGASGSGKTTLLQVLLSQLVFKGEAVRPSIQYVPQSYTESLPAKWTVAQVIREAQQAADCTKEDCISLLEQLQLQPALLKQKVSTLSGGQCQKLALFRVLLKRPKLLLLDEAFASLDEQTTEAISDILLQFVKNGLTIVAVSHDEVWLNTYASKQYIVDRQTVKEHHNEKSYSTNHYVSHANSV</sequence>
<dbReference type="Gene3D" id="3.40.50.300">
    <property type="entry name" value="P-loop containing nucleotide triphosphate hydrolases"/>
    <property type="match status" value="2"/>
</dbReference>
<keyword evidence="1" id="KW-0547">Nucleotide-binding</keyword>
<keyword evidence="5" id="KW-1185">Reference proteome</keyword>
<dbReference type="SUPFAM" id="SSF52540">
    <property type="entry name" value="P-loop containing nucleoside triphosphate hydrolases"/>
    <property type="match status" value="2"/>
</dbReference>
<dbReference type="PROSITE" id="PS50893">
    <property type="entry name" value="ABC_TRANSPORTER_2"/>
    <property type="match status" value="2"/>
</dbReference>
<dbReference type="EMBL" id="JACSPW010000003">
    <property type="protein sequence ID" value="MBD8032524.1"/>
    <property type="molecule type" value="Genomic_DNA"/>
</dbReference>
<gene>
    <name evidence="4" type="ORF">H9632_05540</name>
</gene>
<dbReference type="Proteomes" id="UP000600565">
    <property type="component" value="Unassembled WGS sequence"/>
</dbReference>
<feature type="domain" description="ABC transporter" evidence="3">
    <location>
        <begin position="224"/>
        <end position="445"/>
    </location>
</feature>
<feature type="domain" description="ABC transporter" evidence="3">
    <location>
        <begin position="2"/>
        <end position="222"/>
    </location>
</feature>
<dbReference type="Pfam" id="PF00005">
    <property type="entry name" value="ABC_tran"/>
    <property type="match status" value="2"/>
</dbReference>
<evidence type="ECO:0000259" key="3">
    <source>
        <dbReference type="PROSITE" id="PS50893"/>
    </source>
</evidence>
<evidence type="ECO:0000256" key="1">
    <source>
        <dbReference type="ARBA" id="ARBA00022741"/>
    </source>
</evidence>
<evidence type="ECO:0000313" key="5">
    <source>
        <dbReference type="Proteomes" id="UP000600565"/>
    </source>
</evidence>
<proteinExistence type="predicted"/>
<dbReference type="RefSeq" id="WP_191703115.1">
    <property type="nucleotide sequence ID" value="NZ_JACSPW010000003.1"/>
</dbReference>
<evidence type="ECO:0000256" key="2">
    <source>
        <dbReference type="ARBA" id="ARBA00022840"/>
    </source>
</evidence>
<dbReference type="PANTHER" id="PTHR43158:SF2">
    <property type="entry name" value="SKFA PEPTIDE EXPORT ATP-BINDING PROTEIN SKFE"/>
    <property type="match status" value="1"/>
</dbReference>
<name>A0ABR8XKR5_9BACL</name>
<dbReference type="InterPro" id="IPR003593">
    <property type="entry name" value="AAA+_ATPase"/>
</dbReference>
<organism evidence="4 5">
    <name type="scientific">Solibacillus merdavium</name>
    <dbReference type="NCBI Taxonomy" id="2762218"/>
    <lineage>
        <taxon>Bacteria</taxon>
        <taxon>Bacillati</taxon>
        <taxon>Bacillota</taxon>
        <taxon>Bacilli</taxon>
        <taxon>Bacillales</taxon>
        <taxon>Caryophanaceae</taxon>
        <taxon>Solibacillus</taxon>
    </lineage>
</organism>
<keyword evidence="2 4" id="KW-0067">ATP-binding</keyword>
<dbReference type="InterPro" id="IPR003439">
    <property type="entry name" value="ABC_transporter-like_ATP-bd"/>
</dbReference>
<comment type="caution">
    <text evidence="4">The sequence shown here is derived from an EMBL/GenBank/DDBJ whole genome shotgun (WGS) entry which is preliminary data.</text>
</comment>
<reference evidence="4 5" key="1">
    <citation type="submission" date="2020-08" db="EMBL/GenBank/DDBJ databases">
        <title>A Genomic Blueprint of the Chicken Gut Microbiome.</title>
        <authorList>
            <person name="Gilroy R."/>
            <person name="Ravi A."/>
            <person name="Getino M."/>
            <person name="Pursley I."/>
            <person name="Horton D.L."/>
            <person name="Alikhan N.-F."/>
            <person name="Baker D."/>
            <person name="Gharbi K."/>
            <person name="Hall N."/>
            <person name="Watson M."/>
            <person name="Adriaenssens E.M."/>
            <person name="Foster-Nyarko E."/>
            <person name="Jarju S."/>
            <person name="Secka A."/>
            <person name="Antonio M."/>
            <person name="Oren A."/>
            <person name="Chaudhuri R."/>
            <person name="La Ragione R.M."/>
            <person name="Hildebrand F."/>
            <person name="Pallen M.J."/>
        </authorList>
    </citation>
    <scope>NUCLEOTIDE SEQUENCE [LARGE SCALE GENOMIC DNA]</scope>
    <source>
        <strain evidence="4 5">Sa1YVA6</strain>
    </source>
</reference>
<dbReference type="InterPro" id="IPR027417">
    <property type="entry name" value="P-loop_NTPase"/>
</dbReference>